<evidence type="ECO:0000313" key="7">
    <source>
        <dbReference type="RefSeq" id="XP_032801185.1"/>
    </source>
</evidence>
<proteinExistence type="predicted"/>
<comment type="subcellular location">
    <subcellularLocation>
        <location evidence="1">Cytoplasm</location>
    </subcellularLocation>
</comment>
<evidence type="ECO:0000259" key="4">
    <source>
        <dbReference type="PROSITE" id="PS50010"/>
    </source>
</evidence>
<gene>
    <name evidence="6 7 8 9 10 11" type="primary">LOC116938149</name>
</gene>
<dbReference type="RefSeq" id="XP_032801186.1">
    <property type="nucleotide sequence ID" value="XM_032945295.1"/>
</dbReference>
<dbReference type="Pfam" id="PF00621">
    <property type="entry name" value="RhoGEF"/>
    <property type="match status" value="1"/>
</dbReference>
<feature type="compositionally biased region" description="Acidic residues" evidence="3">
    <location>
        <begin position="1092"/>
        <end position="1103"/>
    </location>
</feature>
<feature type="region of interest" description="Disordered" evidence="3">
    <location>
        <begin position="119"/>
        <end position="148"/>
    </location>
</feature>
<evidence type="ECO:0000313" key="10">
    <source>
        <dbReference type="RefSeq" id="XP_032801201.1"/>
    </source>
</evidence>
<accession>A0AAJ7WKL0</accession>
<evidence type="ECO:0000313" key="5">
    <source>
        <dbReference type="Proteomes" id="UP001318040"/>
    </source>
</evidence>
<dbReference type="GO" id="GO:0005737">
    <property type="term" value="C:cytoplasm"/>
    <property type="evidence" value="ECO:0007669"/>
    <property type="project" value="UniProtKB-SubCell"/>
</dbReference>
<feature type="region of interest" description="Disordered" evidence="3">
    <location>
        <begin position="874"/>
        <end position="901"/>
    </location>
</feature>
<feature type="region of interest" description="Disordered" evidence="3">
    <location>
        <begin position="1162"/>
        <end position="1184"/>
    </location>
</feature>
<dbReference type="RefSeq" id="XP_032801201.1">
    <property type="nucleotide sequence ID" value="XM_032945310.1"/>
</dbReference>
<dbReference type="RefSeq" id="XP_032801185.1">
    <property type="nucleotide sequence ID" value="XM_032945294.1"/>
</dbReference>
<evidence type="ECO:0000313" key="11">
    <source>
        <dbReference type="RefSeq" id="XP_032801208.1"/>
    </source>
</evidence>
<dbReference type="RefSeq" id="XP_032801208.1">
    <property type="nucleotide sequence ID" value="XM_032945317.1"/>
</dbReference>
<feature type="compositionally biased region" description="Low complexity" evidence="3">
    <location>
        <begin position="1440"/>
        <end position="1455"/>
    </location>
</feature>
<organism evidence="5 10">
    <name type="scientific">Petromyzon marinus</name>
    <name type="common">Sea lamprey</name>
    <dbReference type="NCBI Taxonomy" id="7757"/>
    <lineage>
        <taxon>Eukaryota</taxon>
        <taxon>Metazoa</taxon>
        <taxon>Chordata</taxon>
        <taxon>Craniata</taxon>
        <taxon>Vertebrata</taxon>
        <taxon>Cyclostomata</taxon>
        <taxon>Hyperoartia</taxon>
        <taxon>Petromyzontiformes</taxon>
        <taxon>Petromyzontidae</taxon>
        <taxon>Petromyzon</taxon>
    </lineage>
</organism>
<feature type="compositionally biased region" description="Low complexity" evidence="3">
    <location>
        <begin position="713"/>
        <end position="729"/>
    </location>
</feature>
<protein>
    <submittedName>
        <fullName evidence="6 7">Uncharacterized protein LOC116938149 isoform X1</fullName>
    </submittedName>
</protein>
<dbReference type="RefSeq" id="XP_032801184.1">
    <property type="nucleotide sequence ID" value="XM_032945293.1"/>
</dbReference>
<evidence type="ECO:0000313" key="6">
    <source>
        <dbReference type="RefSeq" id="XP_032801184.1"/>
    </source>
</evidence>
<feature type="region of interest" description="Disordered" evidence="3">
    <location>
        <begin position="436"/>
        <end position="465"/>
    </location>
</feature>
<keyword evidence="5" id="KW-1185">Reference proteome</keyword>
<dbReference type="SMART" id="SM00325">
    <property type="entry name" value="RhoGEF"/>
    <property type="match status" value="1"/>
</dbReference>
<feature type="compositionally biased region" description="Low complexity" evidence="3">
    <location>
        <begin position="807"/>
        <end position="816"/>
    </location>
</feature>
<evidence type="ECO:0000256" key="3">
    <source>
        <dbReference type="SAM" id="MobiDB-lite"/>
    </source>
</evidence>
<reference evidence="6 7" key="1">
    <citation type="submission" date="2025-04" db="UniProtKB">
        <authorList>
            <consortium name="RefSeq"/>
        </authorList>
    </citation>
    <scope>IDENTIFICATION</scope>
    <source>
        <tissue evidence="6 7">Sperm</tissue>
    </source>
</reference>
<feature type="compositionally biased region" description="Basic residues" evidence="3">
    <location>
        <begin position="1325"/>
        <end position="1334"/>
    </location>
</feature>
<feature type="region of interest" description="Disordered" evidence="3">
    <location>
        <begin position="389"/>
        <end position="416"/>
    </location>
</feature>
<keyword evidence="2" id="KW-0963">Cytoplasm</keyword>
<dbReference type="InterPro" id="IPR051480">
    <property type="entry name" value="Endocytic_GEF_Adapter"/>
</dbReference>
<dbReference type="PROSITE" id="PS50010">
    <property type="entry name" value="DH_2"/>
    <property type="match status" value="1"/>
</dbReference>
<feature type="compositionally biased region" description="Gly residues" evidence="3">
    <location>
        <begin position="702"/>
        <end position="711"/>
    </location>
</feature>
<feature type="compositionally biased region" description="Low complexity" evidence="3">
    <location>
        <begin position="680"/>
        <end position="693"/>
    </location>
</feature>
<name>A0AAJ7WKL0_PETMA</name>
<dbReference type="SUPFAM" id="SSF48065">
    <property type="entry name" value="DBL homology domain (DH-domain)"/>
    <property type="match status" value="1"/>
</dbReference>
<dbReference type="PANTHER" id="PTHR46006:SF5">
    <property type="entry name" value="DH DOMAIN-CONTAINING PROTEIN"/>
    <property type="match status" value="1"/>
</dbReference>
<feature type="compositionally biased region" description="Basic residues" evidence="3">
    <location>
        <begin position="1395"/>
        <end position="1405"/>
    </location>
</feature>
<dbReference type="Proteomes" id="UP001318040">
    <property type="component" value="Chromosome 4"/>
</dbReference>
<evidence type="ECO:0000256" key="1">
    <source>
        <dbReference type="ARBA" id="ARBA00004496"/>
    </source>
</evidence>
<feature type="region of interest" description="Disordered" evidence="3">
    <location>
        <begin position="1246"/>
        <end position="1480"/>
    </location>
</feature>
<dbReference type="GO" id="GO:0035025">
    <property type="term" value="P:positive regulation of Rho protein signal transduction"/>
    <property type="evidence" value="ECO:0007669"/>
    <property type="project" value="TreeGrafter"/>
</dbReference>
<sequence length="1532" mass="163938">MNIDHGIFHVPNIQLKDQLEECIQLDEQVCPATSAGREGRPATLADSLLEPLPLVALDVHAWPTDRMREMIKEKLRQNSNKVAMAASPIRPQNPAVSVTHPSCGKTVLCLEDTDADHRGDSAGKLAGKQRLNPEGGKPSHGPCSSTSTSNYLSCTPAEIKRQALRRFHIRRQKSSPDLTRLGRDNAAANVVDTEPRETLLACPSAEVLTCWHSEPVSPRQRYPRGRLYIPTFEEFKRMRRQQESALKMVTVVQPEGLNDEVSDYETDVGKTSGHSRDESTGGGRSIEGHIDSNQKHFGLTAPLNYTELAQCRTQKGDGVLDVMTTESDCGRVWAKGKETVTVWEDTQKDQHVSIDHDRRGFATNPRGSLLHGPTYGHGAISIPVTQQVTPLAGRTGRRPGHRPEQQGHGEPPAGLGMMEGQVTKVLRDGRRVGATEGILGSTGNGKEGPSGAASVGEGRVEGADGERRSSVASCCLLGPSPGLTDYTTCLQRMKTDILGSAIHLLRKSCAGENEPECPELASGEDAGMAAADIGAPRAEGMLQELEGPLERQEFPNADEDHSLLGQNKEGEEELVARAPCRLGAYGAEEWCPASTLQRSSTDDAEEALSPGIPGSSPWVDGGSRGAPTPPPRRLRSRPSDPTPVDRNGRKQEGRTRERRHTHSGHSPGTGGGEALWSPLRQRSSGNGGSSRVADGGDDGGEGAEGGGGGGMERAASPRSNRQSRASNASVDSGVVGLHDDIERSEVAGAAAAAAAAAPSSSATATRSAEVERADSGLGSEVGQHLTGKYRARTSPPAVPRGRHAARAPDASSDRAWAQALAEPDHDNGEAEGRDDPASGWSKVWVADAQLNGEKAAEEQESGACVDCGRELADDGKPGAAAARATATMRRGEEGGGSAAPRGVPVCERCRKWRRERKEAVMEFVKTELSYGEDLRVIRDEFYRPMQAAGLLTSEQLHTVFGNLAQLVEANGRFTTRLQQAIGRAHSQGDADYVSVHVGEIFLESLAMLPAFRTYCLRQTEALQTLANLEREKELLRIFLDVSQKENPALRRMHLRSFLMAPLQRITKYPLLFTRLAGTTATAHGHRGNSDRDNDENDDIDDIDSNGNGGGAGGGVSAVTPGGEQDPGGRGARDRGDRAALVCAKRLVQSHLEHMDRLTRFAEGHGGAAGPAWRPFRRDSGRRQKSPRDLETLELREIAISSTRWDWGRTRQVRPGRPCAGGPAVRRAVGAPGPPLAAFPASARPAAGARVAGRRQRRVGRRARRHLPVGPLPGPQRVLTGQGPLAQGGDAVHPAHVVSPREHGPRRRRREGASDTHERVGLRARLAVRRRRCGRRLLPGAGGRRRSRGRRPALARRGRGAARGARGLPGAGEGARRGQAEPAAGAPQPGAVRGLARPRRRARGRRRLGEGRRGAPGGQGGGGRRRGGAHRAAGHGEPRHAAAAGERGRRALVLGAPAAQPGARRVEAPPQRSAQRHDRDQPRVCLGGVAGRTASVWRVAFDEFRRCSGFSTAAEDLIPVAVLIVPRYLSVSF</sequence>
<feature type="compositionally biased region" description="Low complexity" evidence="3">
    <location>
        <begin position="879"/>
        <end position="888"/>
    </location>
</feature>
<dbReference type="InterPro" id="IPR035899">
    <property type="entry name" value="DBL_dom_sf"/>
</dbReference>
<dbReference type="RefSeq" id="XP_032801192.1">
    <property type="nucleotide sequence ID" value="XM_032945301.1"/>
</dbReference>
<evidence type="ECO:0000313" key="8">
    <source>
        <dbReference type="RefSeq" id="XP_032801186.1"/>
    </source>
</evidence>
<dbReference type="PANTHER" id="PTHR46006">
    <property type="entry name" value="RHO GUANINE NUCLEOTIDE EXCHANGE FACTOR AT 64C, ISOFORM A"/>
    <property type="match status" value="1"/>
</dbReference>
<feature type="region of interest" description="Disordered" evidence="3">
    <location>
        <begin position="596"/>
        <end position="816"/>
    </location>
</feature>
<feature type="compositionally biased region" description="Basic residues" evidence="3">
    <location>
        <begin position="1342"/>
        <end position="1359"/>
    </location>
</feature>
<feature type="compositionally biased region" description="Basic and acidic residues" evidence="3">
    <location>
        <begin position="1310"/>
        <end position="1320"/>
    </location>
</feature>
<feature type="compositionally biased region" description="Basic residues" evidence="3">
    <location>
        <begin position="1251"/>
        <end position="1266"/>
    </location>
</feature>
<feature type="compositionally biased region" description="Basic and acidic residues" evidence="3">
    <location>
        <begin position="646"/>
        <end position="655"/>
    </location>
</feature>
<dbReference type="InterPro" id="IPR000219">
    <property type="entry name" value="DH_dom"/>
</dbReference>
<feature type="compositionally biased region" description="Low complexity" evidence="3">
    <location>
        <begin position="1379"/>
        <end position="1394"/>
    </location>
</feature>
<dbReference type="KEGG" id="pmrn:116938149"/>
<feature type="region of interest" description="Disordered" evidence="3">
    <location>
        <begin position="1079"/>
        <end position="1136"/>
    </location>
</feature>
<evidence type="ECO:0000313" key="9">
    <source>
        <dbReference type="RefSeq" id="XP_032801192.1"/>
    </source>
</evidence>
<feature type="compositionally biased region" description="Basic residues" evidence="3">
    <location>
        <begin position="1422"/>
        <end position="1432"/>
    </location>
</feature>
<feature type="compositionally biased region" description="Gly residues" evidence="3">
    <location>
        <begin position="1106"/>
        <end position="1115"/>
    </location>
</feature>
<dbReference type="CDD" id="cd00160">
    <property type="entry name" value="RhoGEF"/>
    <property type="match status" value="1"/>
</dbReference>
<evidence type="ECO:0000256" key="2">
    <source>
        <dbReference type="ARBA" id="ARBA00022490"/>
    </source>
</evidence>
<dbReference type="GO" id="GO:0005085">
    <property type="term" value="F:guanyl-nucleotide exchange factor activity"/>
    <property type="evidence" value="ECO:0007669"/>
    <property type="project" value="InterPro"/>
</dbReference>
<feature type="compositionally biased region" description="Low complexity" evidence="3">
    <location>
        <begin position="747"/>
        <end position="767"/>
    </location>
</feature>
<feature type="region of interest" description="Disordered" evidence="3">
    <location>
        <begin position="262"/>
        <end position="290"/>
    </location>
</feature>
<feature type="compositionally biased region" description="Basic and acidic residues" evidence="3">
    <location>
        <begin position="1175"/>
        <end position="1184"/>
    </location>
</feature>
<dbReference type="Gene3D" id="1.20.900.10">
    <property type="entry name" value="Dbl homology (DH) domain"/>
    <property type="match status" value="1"/>
</dbReference>
<feature type="domain" description="DH" evidence="4">
    <location>
        <begin position="915"/>
        <end position="1157"/>
    </location>
</feature>